<evidence type="ECO:0000313" key="3">
    <source>
        <dbReference type="Proteomes" id="UP001419910"/>
    </source>
</evidence>
<protein>
    <submittedName>
        <fullName evidence="2">Acyl carrier protein</fullName>
    </submittedName>
</protein>
<dbReference type="PROSITE" id="PS50075">
    <property type="entry name" value="CARRIER"/>
    <property type="match status" value="1"/>
</dbReference>
<feature type="domain" description="Carrier" evidence="1">
    <location>
        <begin position="1"/>
        <end position="79"/>
    </location>
</feature>
<dbReference type="Pfam" id="PF00550">
    <property type="entry name" value="PP-binding"/>
    <property type="match status" value="1"/>
</dbReference>
<evidence type="ECO:0000259" key="1">
    <source>
        <dbReference type="PROSITE" id="PS50075"/>
    </source>
</evidence>
<name>A0ABU9Y9H3_9SPHN</name>
<sequence>MADTELIDTIGGFMSRAFEGREIGVDEDIFEAGFGNSMFAMQLVNFVERKFGIEIDSEDLEIDNFRTIGRVAALVERKRLVSGSV</sequence>
<dbReference type="InterPro" id="IPR036736">
    <property type="entry name" value="ACP-like_sf"/>
</dbReference>
<dbReference type="Proteomes" id="UP001419910">
    <property type="component" value="Unassembled WGS sequence"/>
</dbReference>
<evidence type="ECO:0000313" key="2">
    <source>
        <dbReference type="EMBL" id="MEN2792456.1"/>
    </source>
</evidence>
<accession>A0ABU9Y9H3</accession>
<keyword evidence="3" id="KW-1185">Reference proteome</keyword>
<dbReference type="Gene3D" id="1.10.1200.10">
    <property type="entry name" value="ACP-like"/>
    <property type="match status" value="1"/>
</dbReference>
<organism evidence="2 3">
    <name type="scientific">Sphingomonas oligophenolica</name>
    <dbReference type="NCBI Taxonomy" id="301154"/>
    <lineage>
        <taxon>Bacteria</taxon>
        <taxon>Pseudomonadati</taxon>
        <taxon>Pseudomonadota</taxon>
        <taxon>Alphaproteobacteria</taxon>
        <taxon>Sphingomonadales</taxon>
        <taxon>Sphingomonadaceae</taxon>
        <taxon>Sphingomonas</taxon>
    </lineage>
</organism>
<reference evidence="2 3" key="1">
    <citation type="submission" date="2024-05" db="EMBL/GenBank/DDBJ databases">
        <authorList>
            <person name="Liu Q."/>
            <person name="Xin Y.-H."/>
        </authorList>
    </citation>
    <scope>NUCLEOTIDE SEQUENCE [LARGE SCALE GENOMIC DNA]</scope>
    <source>
        <strain evidence="2 3">CGMCC 1.10181</strain>
    </source>
</reference>
<comment type="caution">
    <text evidence="2">The sequence shown here is derived from an EMBL/GenBank/DDBJ whole genome shotgun (WGS) entry which is preliminary data.</text>
</comment>
<dbReference type="EMBL" id="JBDIME010000028">
    <property type="protein sequence ID" value="MEN2792456.1"/>
    <property type="molecule type" value="Genomic_DNA"/>
</dbReference>
<dbReference type="InterPro" id="IPR009081">
    <property type="entry name" value="PP-bd_ACP"/>
</dbReference>
<dbReference type="RefSeq" id="WP_343891979.1">
    <property type="nucleotide sequence ID" value="NZ_BAAAEH010000049.1"/>
</dbReference>
<dbReference type="SUPFAM" id="SSF47336">
    <property type="entry name" value="ACP-like"/>
    <property type="match status" value="1"/>
</dbReference>
<proteinExistence type="predicted"/>
<gene>
    <name evidence="2" type="ORF">ABC974_22695</name>
</gene>